<dbReference type="SUPFAM" id="SSF52151">
    <property type="entry name" value="FabD/lysophospholipase-like"/>
    <property type="match status" value="1"/>
</dbReference>
<dbReference type="Proteomes" id="UP000190037">
    <property type="component" value="Unassembled WGS sequence"/>
</dbReference>
<protein>
    <recommendedName>
        <fullName evidence="1">[acyl-carrier-protein] S-malonyltransferase</fullName>
        <ecNumber evidence="1">2.3.1.39</ecNumber>
    </recommendedName>
</protein>
<dbReference type="PANTHER" id="PTHR42681:SF1">
    <property type="entry name" value="MALONYL-COA-ACYL CARRIER PROTEIN TRANSACYLASE, MITOCHONDRIAL"/>
    <property type="match status" value="1"/>
</dbReference>
<evidence type="ECO:0000256" key="1">
    <source>
        <dbReference type="ARBA" id="ARBA00013258"/>
    </source>
</evidence>
<evidence type="ECO:0000256" key="2">
    <source>
        <dbReference type="ARBA" id="ARBA00022679"/>
    </source>
</evidence>
<gene>
    <name evidence="7" type="ORF">B4N89_33230</name>
</gene>
<keyword evidence="8" id="KW-1185">Reference proteome</keyword>
<dbReference type="STRING" id="159449.B4N89_33230"/>
<dbReference type="Gene3D" id="3.40.366.10">
    <property type="entry name" value="Malonyl-Coenzyme A Acyl Carrier Protein, domain 2"/>
    <property type="match status" value="1"/>
</dbReference>
<keyword evidence="2" id="KW-0808">Transferase</keyword>
<dbReference type="InterPro" id="IPR001227">
    <property type="entry name" value="Ac_transferase_dom_sf"/>
</dbReference>
<feature type="compositionally biased region" description="Pro residues" evidence="5">
    <location>
        <begin position="51"/>
        <end position="65"/>
    </location>
</feature>
<dbReference type="EC" id="2.3.1.39" evidence="1"/>
<feature type="compositionally biased region" description="Gly residues" evidence="5">
    <location>
        <begin position="27"/>
        <end position="39"/>
    </location>
</feature>
<feature type="domain" description="Malonyl-CoA:ACP transacylase (MAT)" evidence="6">
    <location>
        <begin position="121"/>
        <end position="432"/>
    </location>
</feature>
<evidence type="ECO:0000256" key="5">
    <source>
        <dbReference type="SAM" id="MobiDB-lite"/>
    </source>
</evidence>
<dbReference type="PANTHER" id="PTHR42681">
    <property type="entry name" value="MALONYL-COA-ACYL CARRIER PROTEIN TRANSACYLASE, MITOCHONDRIAL"/>
    <property type="match status" value="1"/>
</dbReference>
<dbReference type="GO" id="GO:0004314">
    <property type="term" value="F:[acyl-carrier-protein] S-malonyltransferase activity"/>
    <property type="evidence" value="ECO:0007669"/>
    <property type="project" value="UniProtKB-EC"/>
</dbReference>
<sequence>MAYGRTADAGRPRPARVRSAGLCATGSGDGRGAGRGCGAGPARLSWNPGPSSIPDPPPTAPSPPPHPDRARPARPGFRHERGRSASRAAQPLPRVPRVASWCQRPPSQGRVSVSVPRTAIVMPGVGSYVPGALRRLQDRPAVRDTLDEVDDAVGDRATLPASRLLVDPHAPDAHELMDRHELALHLAIYAGALAAFRLLEGDFGIRPDVLLGHSLGEMAALAGAGVFTAGDGARLYLARAAACTLHTSDPGGLLTLRLAPGHTLELLCSAQLPGLDLACDNSAKHTVVSGPDESLATFAALAERRAVASKPLTVRTLFHNRLRESAATEWRRLGGDVGFRAPRYPVYSPLLGRDYADERELRDGVVGQLRHPVRYRNAVTTLRERGIEVFVETGARDVLGAFARAADPRVRTAVPVAAGADVAGVAGTLRACGLLPLDPAALADPSGVPTG</sequence>
<feature type="compositionally biased region" description="Low complexity" evidence="5">
    <location>
        <begin position="40"/>
        <end position="50"/>
    </location>
</feature>
<reference evidence="7 8" key="1">
    <citation type="submission" date="2017-03" db="EMBL/GenBank/DDBJ databases">
        <title>Draft genome sequence of Streptomyces scabrisporus NF3, endophyte isolated from Amphipterygium adstringens.</title>
        <authorList>
            <person name="Vazquez M."/>
            <person name="Ceapa C.D."/>
            <person name="Rodriguez Luna D."/>
            <person name="Sanchez Esquivel S."/>
        </authorList>
    </citation>
    <scope>NUCLEOTIDE SEQUENCE [LARGE SCALE GENOMIC DNA]</scope>
    <source>
        <strain evidence="7 8">NF3</strain>
    </source>
</reference>
<dbReference type="EMBL" id="MWQN01000002">
    <property type="protein sequence ID" value="OPC78976.1"/>
    <property type="molecule type" value="Genomic_DNA"/>
</dbReference>
<dbReference type="InterPro" id="IPR014043">
    <property type="entry name" value="Acyl_transferase_dom"/>
</dbReference>
<keyword evidence="3" id="KW-0012">Acyltransferase</keyword>
<evidence type="ECO:0000313" key="7">
    <source>
        <dbReference type="EMBL" id="OPC78976.1"/>
    </source>
</evidence>
<accession>A0A1T3NQ75</accession>
<name>A0A1T3NQ75_9ACTN</name>
<dbReference type="Pfam" id="PF00698">
    <property type="entry name" value="Acyl_transf_1"/>
    <property type="match status" value="1"/>
</dbReference>
<dbReference type="Gene3D" id="3.30.70.250">
    <property type="entry name" value="Malonyl-CoA ACP transacylase, ACP-binding"/>
    <property type="match status" value="1"/>
</dbReference>
<dbReference type="InterPro" id="IPR050858">
    <property type="entry name" value="Mal-CoA-ACP_Trans/PKS_FabD"/>
</dbReference>
<dbReference type="GO" id="GO:0006633">
    <property type="term" value="P:fatty acid biosynthetic process"/>
    <property type="evidence" value="ECO:0007669"/>
    <property type="project" value="TreeGrafter"/>
</dbReference>
<feature type="region of interest" description="Disordered" evidence="5">
    <location>
        <begin position="1"/>
        <end position="95"/>
    </location>
</feature>
<evidence type="ECO:0000256" key="3">
    <source>
        <dbReference type="ARBA" id="ARBA00023315"/>
    </source>
</evidence>
<evidence type="ECO:0000313" key="8">
    <source>
        <dbReference type="Proteomes" id="UP000190037"/>
    </source>
</evidence>
<comment type="caution">
    <text evidence="7">The sequence shown here is derived from an EMBL/GenBank/DDBJ whole genome shotgun (WGS) entry which is preliminary data.</text>
</comment>
<dbReference type="SMART" id="SM00827">
    <property type="entry name" value="PKS_AT"/>
    <property type="match status" value="1"/>
</dbReference>
<dbReference type="InterPro" id="IPR016036">
    <property type="entry name" value="Malonyl_transacylase_ACP-bd"/>
</dbReference>
<comment type="catalytic activity">
    <reaction evidence="4">
        <text>holo-[ACP] + malonyl-CoA = malonyl-[ACP] + CoA</text>
        <dbReference type="Rhea" id="RHEA:41792"/>
        <dbReference type="Rhea" id="RHEA-COMP:9623"/>
        <dbReference type="Rhea" id="RHEA-COMP:9685"/>
        <dbReference type="ChEBI" id="CHEBI:57287"/>
        <dbReference type="ChEBI" id="CHEBI:57384"/>
        <dbReference type="ChEBI" id="CHEBI:64479"/>
        <dbReference type="ChEBI" id="CHEBI:78449"/>
        <dbReference type="EC" id="2.3.1.39"/>
    </reaction>
</comment>
<organism evidence="7 8">
    <name type="scientific">Embleya scabrispora</name>
    <dbReference type="NCBI Taxonomy" id="159449"/>
    <lineage>
        <taxon>Bacteria</taxon>
        <taxon>Bacillati</taxon>
        <taxon>Actinomycetota</taxon>
        <taxon>Actinomycetes</taxon>
        <taxon>Kitasatosporales</taxon>
        <taxon>Streptomycetaceae</taxon>
        <taxon>Embleya</taxon>
    </lineage>
</organism>
<evidence type="ECO:0000256" key="4">
    <source>
        <dbReference type="ARBA" id="ARBA00048462"/>
    </source>
</evidence>
<dbReference type="AlphaFoldDB" id="A0A1T3NQ75"/>
<dbReference type="InterPro" id="IPR016035">
    <property type="entry name" value="Acyl_Trfase/lysoPLipase"/>
</dbReference>
<proteinExistence type="predicted"/>
<dbReference type="SUPFAM" id="SSF55048">
    <property type="entry name" value="Probable ACP-binding domain of malonyl-CoA ACP transacylase"/>
    <property type="match status" value="1"/>
</dbReference>
<feature type="compositionally biased region" description="Basic and acidic residues" evidence="5">
    <location>
        <begin position="66"/>
        <end position="83"/>
    </location>
</feature>
<evidence type="ECO:0000259" key="6">
    <source>
        <dbReference type="SMART" id="SM00827"/>
    </source>
</evidence>